<feature type="transmembrane region" description="Helical" evidence="8">
    <location>
        <begin position="200"/>
        <end position="224"/>
    </location>
</feature>
<evidence type="ECO:0000256" key="7">
    <source>
        <dbReference type="ARBA" id="ARBA00023136"/>
    </source>
</evidence>
<evidence type="ECO:0000313" key="9">
    <source>
        <dbReference type="EMBL" id="PSK88430.1"/>
    </source>
</evidence>
<evidence type="ECO:0000256" key="2">
    <source>
        <dbReference type="ARBA" id="ARBA00009142"/>
    </source>
</evidence>
<protein>
    <recommendedName>
        <fullName evidence="8">Probable membrane transporter protein</fullName>
    </recommendedName>
</protein>
<dbReference type="EMBL" id="FWFY01000002">
    <property type="protein sequence ID" value="SLN25554.1"/>
    <property type="molecule type" value="Genomic_DNA"/>
</dbReference>
<comment type="similarity">
    <text evidence="2 8">Belongs to the 4-toluene sulfonate uptake permease (TSUP) (TC 2.A.102) family.</text>
</comment>
<accession>A0A1X6YMX4</accession>
<dbReference type="Proteomes" id="UP000193495">
    <property type="component" value="Unassembled WGS sequence"/>
</dbReference>
<feature type="transmembrane region" description="Helical" evidence="8">
    <location>
        <begin position="172"/>
        <end position="194"/>
    </location>
</feature>
<dbReference type="PANTHER" id="PTHR30269">
    <property type="entry name" value="TRANSMEMBRANE PROTEIN YFCA"/>
    <property type="match status" value="1"/>
</dbReference>
<dbReference type="InterPro" id="IPR052017">
    <property type="entry name" value="TSUP"/>
</dbReference>
<dbReference type="PANTHER" id="PTHR30269:SF37">
    <property type="entry name" value="MEMBRANE TRANSPORTER PROTEIN"/>
    <property type="match status" value="1"/>
</dbReference>
<feature type="transmembrane region" description="Helical" evidence="8">
    <location>
        <begin position="104"/>
        <end position="121"/>
    </location>
</feature>
<dbReference type="EMBL" id="PYGB01000001">
    <property type="protein sequence ID" value="PSK88430.1"/>
    <property type="molecule type" value="Genomic_DNA"/>
</dbReference>
<dbReference type="GO" id="GO:0005886">
    <property type="term" value="C:plasma membrane"/>
    <property type="evidence" value="ECO:0007669"/>
    <property type="project" value="UniProtKB-SubCell"/>
</dbReference>
<comment type="subcellular location">
    <subcellularLocation>
        <location evidence="1 8">Cell membrane</location>
        <topology evidence="1 8">Multi-pass membrane protein</topology>
    </subcellularLocation>
</comment>
<evidence type="ECO:0000256" key="3">
    <source>
        <dbReference type="ARBA" id="ARBA00022448"/>
    </source>
</evidence>
<gene>
    <name evidence="9" type="ORF">CLV79_101267</name>
    <name evidence="10" type="ORF">LOS8367_00819</name>
</gene>
<keyword evidence="6 8" id="KW-1133">Transmembrane helix</keyword>
<proteinExistence type="inferred from homology"/>
<organism evidence="10 11">
    <name type="scientific">Limimaricola soesokkakensis</name>
    <dbReference type="NCBI Taxonomy" id="1343159"/>
    <lineage>
        <taxon>Bacteria</taxon>
        <taxon>Pseudomonadati</taxon>
        <taxon>Pseudomonadota</taxon>
        <taxon>Alphaproteobacteria</taxon>
        <taxon>Rhodobacterales</taxon>
        <taxon>Paracoccaceae</taxon>
        <taxon>Limimaricola</taxon>
    </lineage>
</organism>
<reference evidence="9 12" key="2">
    <citation type="submission" date="2018-03" db="EMBL/GenBank/DDBJ databases">
        <title>Genomic Encyclopedia of Archaeal and Bacterial Type Strains, Phase II (KMG-II): from individual species to whole genera.</title>
        <authorList>
            <person name="Goeker M."/>
        </authorList>
    </citation>
    <scope>NUCLEOTIDE SEQUENCE [LARGE SCALE GENOMIC DNA]</scope>
    <source>
        <strain evidence="9 12">DSM 29956</strain>
    </source>
</reference>
<dbReference type="AlphaFoldDB" id="A0A1X6YMX4"/>
<evidence type="ECO:0000256" key="8">
    <source>
        <dbReference type="RuleBase" id="RU363041"/>
    </source>
</evidence>
<dbReference type="InterPro" id="IPR002781">
    <property type="entry name" value="TM_pro_TauE-like"/>
</dbReference>
<keyword evidence="12" id="KW-1185">Reference proteome</keyword>
<dbReference type="OrthoDB" id="7028171at2"/>
<reference evidence="10 11" key="1">
    <citation type="submission" date="2017-03" db="EMBL/GenBank/DDBJ databases">
        <authorList>
            <person name="Afonso C.L."/>
            <person name="Miller P.J."/>
            <person name="Scott M.A."/>
            <person name="Spackman E."/>
            <person name="Goraichik I."/>
            <person name="Dimitrov K.M."/>
            <person name="Suarez D.L."/>
            <person name="Swayne D.E."/>
        </authorList>
    </citation>
    <scope>NUCLEOTIDE SEQUENCE [LARGE SCALE GENOMIC DNA]</scope>
    <source>
        <strain evidence="10 11">CECT 8367</strain>
    </source>
</reference>
<feature type="transmembrane region" description="Helical" evidence="8">
    <location>
        <begin position="12"/>
        <end position="45"/>
    </location>
</feature>
<dbReference type="Pfam" id="PF01925">
    <property type="entry name" value="TauE"/>
    <property type="match status" value="1"/>
</dbReference>
<keyword evidence="3" id="KW-0813">Transport</keyword>
<evidence type="ECO:0000313" key="10">
    <source>
        <dbReference type="EMBL" id="SLN25554.1"/>
    </source>
</evidence>
<dbReference type="RefSeq" id="WP_085895168.1">
    <property type="nucleotide sequence ID" value="NZ_FWFY01000002.1"/>
</dbReference>
<name>A0A1X6YMX4_9RHOB</name>
<feature type="transmembrane region" description="Helical" evidence="8">
    <location>
        <begin position="231"/>
        <end position="252"/>
    </location>
</feature>
<sequence>MQQFVFSEPSAQLAGCVAVVLVGLSKGGLGGALALLGVPIMALAIPPVQAAGILLPILLVMDAISLWAWRGQYHLSTLKRMLPGAAIGIGIGWLTAALVSDAVVRLIVGVVALAFSARWLLSGPARRAAPRSESIMRASLWATLAGYTSFVAHAGGPPYQVYAMPLRLDPRLYTGTSVIFFAVVNAIKVIPYAFLGQFDAANLIAAATLLPLAVGATLAGAFVVRRMRAEIFYPVMYAMVVLVGLKLCWDGLSALL</sequence>
<dbReference type="Proteomes" id="UP000240624">
    <property type="component" value="Unassembled WGS sequence"/>
</dbReference>
<evidence type="ECO:0000256" key="1">
    <source>
        <dbReference type="ARBA" id="ARBA00004651"/>
    </source>
</evidence>
<evidence type="ECO:0000256" key="5">
    <source>
        <dbReference type="ARBA" id="ARBA00022692"/>
    </source>
</evidence>
<feature type="transmembrane region" description="Helical" evidence="8">
    <location>
        <begin position="51"/>
        <end position="69"/>
    </location>
</feature>
<evidence type="ECO:0000313" key="12">
    <source>
        <dbReference type="Proteomes" id="UP000240624"/>
    </source>
</evidence>
<evidence type="ECO:0000256" key="6">
    <source>
        <dbReference type="ARBA" id="ARBA00022989"/>
    </source>
</evidence>
<keyword evidence="7 8" id="KW-0472">Membrane</keyword>
<keyword evidence="4 8" id="KW-1003">Cell membrane</keyword>
<evidence type="ECO:0000313" key="11">
    <source>
        <dbReference type="Proteomes" id="UP000193495"/>
    </source>
</evidence>
<keyword evidence="5 8" id="KW-0812">Transmembrane</keyword>
<feature type="transmembrane region" description="Helical" evidence="8">
    <location>
        <begin position="81"/>
        <end position="98"/>
    </location>
</feature>
<evidence type="ECO:0000256" key="4">
    <source>
        <dbReference type="ARBA" id="ARBA00022475"/>
    </source>
</evidence>